<comment type="caution">
    <text evidence="1">The sequence shown here is derived from an EMBL/GenBank/DDBJ whole genome shotgun (WGS) entry which is preliminary data.</text>
</comment>
<organism evidence="1">
    <name type="scientific">human gut metagenome</name>
    <dbReference type="NCBI Taxonomy" id="408170"/>
    <lineage>
        <taxon>unclassified sequences</taxon>
        <taxon>metagenomes</taxon>
        <taxon>organismal metagenomes</taxon>
    </lineage>
</organism>
<gene>
    <name evidence="1" type="ORF">LEA_12985</name>
</gene>
<feature type="non-terminal residue" evidence="1">
    <location>
        <position position="1"/>
    </location>
</feature>
<dbReference type="EMBL" id="AJWY01008798">
    <property type="protein sequence ID" value="EKC60206.1"/>
    <property type="molecule type" value="Genomic_DNA"/>
</dbReference>
<dbReference type="AlphaFoldDB" id="K1TLL5"/>
<proteinExistence type="predicted"/>
<sequence>RMLVTEAEKKNMSEINYEEVHSRIAEARKESLEFLNTELTSCV</sequence>
<evidence type="ECO:0000313" key="1">
    <source>
        <dbReference type="EMBL" id="EKC60206.1"/>
    </source>
</evidence>
<reference evidence="1" key="1">
    <citation type="journal article" date="2013" name="Environ. Microbiol.">
        <title>Microbiota from the distal guts of lean and obese adolescents exhibit partial functional redundancy besides clear differences in community structure.</title>
        <authorList>
            <person name="Ferrer M."/>
            <person name="Ruiz A."/>
            <person name="Lanza F."/>
            <person name="Haange S.B."/>
            <person name="Oberbach A."/>
            <person name="Till H."/>
            <person name="Bargiela R."/>
            <person name="Campoy C."/>
            <person name="Segura M.T."/>
            <person name="Richter M."/>
            <person name="von Bergen M."/>
            <person name="Seifert J."/>
            <person name="Suarez A."/>
        </authorList>
    </citation>
    <scope>NUCLEOTIDE SEQUENCE</scope>
</reference>
<protein>
    <submittedName>
        <fullName evidence="1">Uncharacterized protein</fullName>
    </submittedName>
</protein>
<accession>K1TLL5</accession>
<name>K1TLL5_9ZZZZ</name>